<feature type="compositionally biased region" description="Pro residues" evidence="1">
    <location>
        <begin position="28"/>
        <end position="40"/>
    </location>
</feature>
<accession>A0A086T6G5</accession>
<feature type="region of interest" description="Disordered" evidence="1">
    <location>
        <begin position="109"/>
        <end position="148"/>
    </location>
</feature>
<dbReference type="EMBL" id="JPKY01000040">
    <property type="protein sequence ID" value="KFH44947.1"/>
    <property type="molecule type" value="Genomic_DNA"/>
</dbReference>
<dbReference type="STRING" id="857340.A0A086T6G5"/>
<feature type="region of interest" description="Disordered" evidence="1">
    <location>
        <begin position="286"/>
        <end position="413"/>
    </location>
</feature>
<evidence type="ECO:0000256" key="1">
    <source>
        <dbReference type="SAM" id="MobiDB-lite"/>
    </source>
</evidence>
<name>A0A086T6G5_HAPC1</name>
<evidence type="ECO:0000313" key="3">
    <source>
        <dbReference type="Proteomes" id="UP000029964"/>
    </source>
</evidence>
<feature type="compositionally biased region" description="Polar residues" evidence="1">
    <location>
        <begin position="1"/>
        <end position="11"/>
    </location>
</feature>
<protein>
    <submittedName>
        <fullName evidence="2">Uncharacterized protein</fullName>
    </submittedName>
</protein>
<sequence>MTPSPVQGSQRQQHHCRRPQAPFNGKPPLHPPASSSPPVPACTSTPRNPYAYYESDSPKLANPPHSPLRRSVLYDDDRRGGDEDDLPTPPSFRGVIDFANSRIGRTAMSFTGDRRYHGRRSGADDLPQDRIARAPSETPTPKNASSATGASSRFALFASSMFKGVASTTSSPVALPQDDDLMNLDIGSALFPTGSDGDAFSPAAFKNLQQTATGLLNRFQAAYQQRTIAYHELKSERAAQADEQEEVETRMHHLKLQLEDMARKAAEQEATMQSLMDELKREKKLRMEERQAREKGSSLPEGSSVSEDLGVEEDQRRRRKWRRRSGGTAKSDLGFDTDEESVEEASVFSRSRSPTIATTITDVSSVEPPVPQMKAPTTVASRTTMRLPPPPAAQNQRQQQQQQQQPPPQPQQTQMNTFQKLFKGMSGEAESRGVSSCRNCEGQDASIAWDTVNLLKGENKGLKDRVGELETAVEGALDAINGVGL</sequence>
<dbReference type="Proteomes" id="UP000029964">
    <property type="component" value="Unassembled WGS sequence"/>
</dbReference>
<feature type="region of interest" description="Disordered" evidence="1">
    <location>
        <begin position="1"/>
        <end position="94"/>
    </location>
</feature>
<feature type="compositionally biased region" description="Basic and acidic residues" evidence="1">
    <location>
        <begin position="72"/>
        <end position="81"/>
    </location>
</feature>
<gene>
    <name evidence="2" type="ORF">ACRE_042460</name>
</gene>
<feature type="compositionally biased region" description="Low complexity" evidence="1">
    <location>
        <begin position="393"/>
        <end position="404"/>
    </location>
</feature>
<organism evidence="2 3">
    <name type="scientific">Hapsidospora chrysogenum (strain ATCC 11550 / CBS 779.69 / DSM 880 / IAM 14645 / JCM 23072 / IMI 49137)</name>
    <name type="common">Acremonium chrysogenum</name>
    <dbReference type="NCBI Taxonomy" id="857340"/>
    <lineage>
        <taxon>Eukaryota</taxon>
        <taxon>Fungi</taxon>
        <taxon>Dikarya</taxon>
        <taxon>Ascomycota</taxon>
        <taxon>Pezizomycotina</taxon>
        <taxon>Sordariomycetes</taxon>
        <taxon>Hypocreomycetidae</taxon>
        <taxon>Hypocreales</taxon>
        <taxon>Bionectriaceae</taxon>
        <taxon>Hapsidospora</taxon>
    </lineage>
</organism>
<keyword evidence="3" id="KW-1185">Reference proteome</keyword>
<dbReference type="HOGENOM" id="CLU_030582_1_0_1"/>
<evidence type="ECO:0000313" key="2">
    <source>
        <dbReference type="EMBL" id="KFH44947.1"/>
    </source>
</evidence>
<reference evidence="3" key="1">
    <citation type="journal article" date="2014" name="Genome Announc.">
        <title>Genome sequence and annotation of Acremonium chrysogenum, producer of the beta-lactam antibiotic cephalosporin C.</title>
        <authorList>
            <person name="Terfehr D."/>
            <person name="Dahlmann T.A."/>
            <person name="Specht T."/>
            <person name="Zadra I."/>
            <person name="Kuernsteiner H."/>
            <person name="Kueck U."/>
        </authorList>
    </citation>
    <scope>NUCLEOTIDE SEQUENCE [LARGE SCALE GENOMIC DNA]</scope>
    <source>
        <strain evidence="3">ATCC 11550 / CBS 779.69 / DSM 880 / IAM 14645 / JCM 23072 / IMI 49137</strain>
    </source>
</reference>
<feature type="compositionally biased region" description="Polar residues" evidence="1">
    <location>
        <begin position="348"/>
        <end position="364"/>
    </location>
</feature>
<feature type="compositionally biased region" description="Polar residues" evidence="1">
    <location>
        <begin position="137"/>
        <end position="148"/>
    </location>
</feature>
<comment type="caution">
    <text evidence="2">The sequence shown here is derived from an EMBL/GenBank/DDBJ whole genome shotgun (WGS) entry which is preliminary data.</text>
</comment>
<feature type="compositionally biased region" description="Basic and acidic residues" evidence="1">
    <location>
        <begin position="121"/>
        <end position="132"/>
    </location>
</feature>
<dbReference type="AlphaFoldDB" id="A0A086T6G5"/>
<dbReference type="OrthoDB" id="5377009at2759"/>
<proteinExistence type="predicted"/>
<feature type="compositionally biased region" description="Basic and acidic residues" evidence="1">
    <location>
        <begin position="286"/>
        <end position="296"/>
    </location>
</feature>